<proteinExistence type="predicted"/>
<dbReference type="RefSeq" id="WP_175166097.1">
    <property type="nucleotide sequence ID" value="NZ_CADIKI010000034.1"/>
</dbReference>
<name>A0A6J5H210_9BURK</name>
<evidence type="ECO:0000313" key="2">
    <source>
        <dbReference type="Proteomes" id="UP000494252"/>
    </source>
</evidence>
<accession>A0A6J5H210</accession>
<sequence>MMINNDPQVLAAQVQIGAKGKDMFLKHLQMLQEATRNDPSMVRAIIDAQNQKVGPDFGHFVELVQQGPASRETASALPVQASYFNNV</sequence>
<protein>
    <submittedName>
        <fullName evidence="1">Uncharacterized protein</fullName>
    </submittedName>
</protein>
<gene>
    <name evidence="1" type="ORF">LMG27177_07118</name>
</gene>
<reference evidence="1 2" key="1">
    <citation type="submission" date="2020-04" db="EMBL/GenBank/DDBJ databases">
        <authorList>
            <person name="De Canck E."/>
        </authorList>
    </citation>
    <scope>NUCLEOTIDE SEQUENCE [LARGE SCALE GENOMIC DNA]</scope>
    <source>
        <strain evidence="1 2">LMG 27177</strain>
    </source>
</reference>
<dbReference type="AlphaFoldDB" id="A0A6J5H210"/>
<dbReference type="Proteomes" id="UP000494252">
    <property type="component" value="Unassembled WGS sequence"/>
</dbReference>
<evidence type="ECO:0000313" key="1">
    <source>
        <dbReference type="EMBL" id="CAB3810291.1"/>
    </source>
</evidence>
<organism evidence="1 2">
    <name type="scientific">Paraburkholderia fynbosensis</name>
    <dbReference type="NCBI Taxonomy" id="1200993"/>
    <lineage>
        <taxon>Bacteria</taxon>
        <taxon>Pseudomonadati</taxon>
        <taxon>Pseudomonadota</taxon>
        <taxon>Betaproteobacteria</taxon>
        <taxon>Burkholderiales</taxon>
        <taxon>Burkholderiaceae</taxon>
        <taxon>Paraburkholderia</taxon>
    </lineage>
</organism>
<keyword evidence="2" id="KW-1185">Reference proteome</keyword>
<dbReference type="EMBL" id="CADIKI010000034">
    <property type="protein sequence ID" value="CAB3810291.1"/>
    <property type="molecule type" value="Genomic_DNA"/>
</dbReference>